<feature type="domain" description="EF-hand" evidence="4">
    <location>
        <begin position="126"/>
        <end position="161"/>
    </location>
</feature>
<protein>
    <recommendedName>
        <fullName evidence="4">EF-hand domain-containing protein</fullName>
    </recommendedName>
</protein>
<keyword evidence="2" id="KW-0106">Calcium</keyword>
<dbReference type="PANTHER" id="PTHR36696:SF1">
    <property type="entry name" value="EF-HAND DOMAIN-CONTAINING PROTEIN"/>
    <property type="match status" value="1"/>
</dbReference>
<dbReference type="EMBL" id="JAHFZB010000024">
    <property type="protein sequence ID" value="KAK6475522.1"/>
    <property type="molecule type" value="Genomic_DNA"/>
</dbReference>
<dbReference type="PANTHER" id="PTHR36696">
    <property type="entry name" value="AGAP012002-PA"/>
    <property type="match status" value="1"/>
</dbReference>
<keyword evidence="6" id="KW-1185">Reference proteome</keyword>
<dbReference type="Proteomes" id="UP001369086">
    <property type="component" value="Unassembled WGS sequence"/>
</dbReference>
<dbReference type="SUPFAM" id="SSF47473">
    <property type="entry name" value="EF-hand"/>
    <property type="match status" value="1"/>
</dbReference>
<evidence type="ECO:0000313" key="6">
    <source>
        <dbReference type="Proteomes" id="UP001369086"/>
    </source>
</evidence>
<evidence type="ECO:0000256" key="2">
    <source>
        <dbReference type="ARBA" id="ARBA00022837"/>
    </source>
</evidence>
<organism evidence="5 6">
    <name type="scientific">Huso huso</name>
    <name type="common">Beluga</name>
    <name type="synonym">Acipenser huso</name>
    <dbReference type="NCBI Taxonomy" id="61971"/>
    <lineage>
        <taxon>Eukaryota</taxon>
        <taxon>Metazoa</taxon>
        <taxon>Chordata</taxon>
        <taxon>Craniata</taxon>
        <taxon>Vertebrata</taxon>
        <taxon>Euteleostomi</taxon>
        <taxon>Actinopterygii</taxon>
        <taxon>Chondrostei</taxon>
        <taxon>Acipenseriformes</taxon>
        <taxon>Acipenseridae</taxon>
        <taxon>Huso</taxon>
    </lineage>
</organism>
<evidence type="ECO:0000313" key="5">
    <source>
        <dbReference type="EMBL" id="KAK6475522.1"/>
    </source>
</evidence>
<proteinExistence type="predicted"/>
<dbReference type="InterPro" id="IPR002048">
    <property type="entry name" value="EF_hand_dom"/>
</dbReference>
<keyword evidence="1" id="KW-0479">Metal-binding</keyword>
<accession>A0ABR0YSD7</accession>
<evidence type="ECO:0000256" key="1">
    <source>
        <dbReference type="ARBA" id="ARBA00022723"/>
    </source>
</evidence>
<name>A0ABR0YSD7_HUSHU</name>
<sequence>MVKKEIGRPGNKRLQQPQRQRPQISKGEQEKKESEPQPVSPLVYNSQVALEELLVKHQRSPVDEGIGSVRAELAEYQASRTKGQQITVRMGLSRKICRFVLPMDMKELENLTALEYLRRYCFVCSRRQNYYNKSFDKFDRDRDGILSLKEMERALKDVYTDDIASEKVQELAELVRAVSETQFDRQLFGAMCALSERLFYTSFVTEDTEDAGNGERHRVEEADFCSLTSRFRGCDIQDLYMTATCISFATVINT</sequence>
<gene>
    <name evidence="5" type="ORF">HHUSO_G25058</name>
</gene>
<feature type="region of interest" description="Disordered" evidence="3">
    <location>
        <begin position="1"/>
        <end position="40"/>
    </location>
</feature>
<dbReference type="Gene3D" id="1.10.238.10">
    <property type="entry name" value="EF-hand"/>
    <property type="match status" value="1"/>
</dbReference>
<reference evidence="5 6" key="1">
    <citation type="submission" date="2021-05" db="EMBL/GenBank/DDBJ databases">
        <authorList>
            <person name="Zahm M."/>
            <person name="Klopp C."/>
            <person name="Cabau C."/>
            <person name="Kuhl H."/>
            <person name="Suciu R."/>
            <person name="Ciorpac M."/>
            <person name="Holostenco D."/>
            <person name="Gessner J."/>
            <person name="Wuertz S."/>
            <person name="Hohne C."/>
            <person name="Stock M."/>
            <person name="Gislard M."/>
            <person name="Lluch J."/>
            <person name="Milhes M."/>
            <person name="Lampietro C."/>
            <person name="Lopez Roques C."/>
            <person name="Donnadieu C."/>
            <person name="Du K."/>
            <person name="Schartl M."/>
            <person name="Guiguen Y."/>
        </authorList>
    </citation>
    <scope>NUCLEOTIDE SEQUENCE [LARGE SCALE GENOMIC DNA]</scope>
    <source>
        <strain evidence="5">Hh-F2</strain>
        <tissue evidence="5">Blood</tissue>
    </source>
</reference>
<comment type="caution">
    <text evidence="5">The sequence shown here is derived from an EMBL/GenBank/DDBJ whole genome shotgun (WGS) entry which is preliminary data.</text>
</comment>
<dbReference type="InterPro" id="IPR018247">
    <property type="entry name" value="EF_Hand_1_Ca_BS"/>
</dbReference>
<dbReference type="PROSITE" id="PS00018">
    <property type="entry name" value="EF_HAND_1"/>
    <property type="match status" value="1"/>
</dbReference>
<evidence type="ECO:0000256" key="3">
    <source>
        <dbReference type="SAM" id="MobiDB-lite"/>
    </source>
</evidence>
<dbReference type="InterPro" id="IPR011992">
    <property type="entry name" value="EF-hand-dom_pair"/>
</dbReference>
<evidence type="ECO:0000259" key="4">
    <source>
        <dbReference type="PROSITE" id="PS50222"/>
    </source>
</evidence>
<dbReference type="PROSITE" id="PS50222">
    <property type="entry name" value="EF_HAND_2"/>
    <property type="match status" value="1"/>
</dbReference>